<dbReference type="Gene3D" id="1.10.357.10">
    <property type="entry name" value="Tetracycline Repressor, domain 2"/>
    <property type="match status" value="1"/>
</dbReference>
<proteinExistence type="predicted"/>
<dbReference type="InterPro" id="IPR036271">
    <property type="entry name" value="Tet_transcr_reg_TetR-rel_C_sf"/>
</dbReference>
<name>A0A7K1VC21_9NOCA</name>
<evidence type="ECO:0000256" key="1">
    <source>
        <dbReference type="ARBA" id="ARBA00023015"/>
    </source>
</evidence>
<feature type="region of interest" description="Disordered" evidence="5">
    <location>
        <begin position="1"/>
        <end position="25"/>
    </location>
</feature>
<keyword evidence="1" id="KW-0805">Transcription regulation</keyword>
<dbReference type="InterPro" id="IPR001647">
    <property type="entry name" value="HTH_TetR"/>
</dbReference>
<dbReference type="AlphaFoldDB" id="A0A7K1VC21"/>
<accession>A0A7K1VC21</accession>
<gene>
    <name evidence="7" type="ORF">GPX89_42830</name>
</gene>
<evidence type="ECO:0000256" key="5">
    <source>
        <dbReference type="SAM" id="MobiDB-lite"/>
    </source>
</evidence>
<dbReference type="Proteomes" id="UP000466794">
    <property type="component" value="Unassembled WGS sequence"/>
</dbReference>
<evidence type="ECO:0000256" key="4">
    <source>
        <dbReference type="PROSITE-ProRule" id="PRU00335"/>
    </source>
</evidence>
<comment type="caution">
    <text evidence="7">The sequence shown here is derived from an EMBL/GenBank/DDBJ whole genome shotgun (WGS) entry which is preliminary data.</text>
</comment>
<dbReference type="PROSITE" id="PS50977">
    <property type="entry name" value="HTH_TETR_2"/>
    <property type="match status" value="1"/>
</dbReference>
<evidence type="ECO:0000313" key="8">
    <source>
        <dbReference type="Proteomes" id="UP000466794"/>
    </source>
</evidence>
<dbReference type="InterPro" id="IPR050109">
    <property type="entry name" value="HTH-type_TetR-like_transc_reg"/>
</dbReference>
<keyword evidence="2 4" id="KW-0238">DNA-binding</keyword>
<sequence length="210" mass="21997">MPGTAEAAAIDTEPEQENPGMRGVPRQDLRGELFAAADRILARDGAAGLTSRAVTDEAGCAKGILHNHFDGLEGFLADYAADRARRAVDQLSGLPERAGQGDIVDTLTDAAVTLFDSGALPTAALISARPALATRMATVIDADSALGASERIFADYLSAEQAGGRLPADQDAHTLAFALVGSVHHLFFTSQGAELDPARVRQLVRTLLHL</sequence>
<dbReference type="GO" id="GO:0000976">
    <property type="term" value="F:transcription cis-regulatory region binding"/>
    <property type="evidence" value="ECO:0007669"/>
    <property type="project" value="TreeGrafter"/>
</dbReference>
<feature type="DNA-binding region" description="H-T-H motif" evidence="4">
    <location>
        <begin position="50"/>
        <end position="69"/>
    </location>
</feature>
<dbReference type="PANTHER" id="PTHR30055:SF238">
    <property type="entry name" value="MYCOFACTOCIN BIOSYNTHESIS TRANSCRIPTIONAL REGULATOR MFTR-RELATED"/>
    <property type="match status" value="1"/>
</dbReference>
<dbReference type="InterPro" id="IPR009057">
    <property type="entry name" value="Homeodomain-like_sf"/>
</dbReference>
<keyword evidence="8" id="KW-1185">Reference proteome</keyword>
<dbReference type="SUPFAM" id="SSF48498">
    <property type="entry name" value="Tetracyclin repressor-like, C-terminal domain"/>
    <property type="match status" value="1"/>
</dbReference>
<keyword evidence="3" id="KW-0804">Transcription</keyword>
<evidence type="ECO:0000256" key="2">
    <source>
        <dbReference type="ARBA" id="ARBA00023125"/>
    </source>
</evidence>
<dbReference type="PANTHER" id="PTHR30055">
    <property type="entry name" value="HTH-TYPE TRANSCRIPTIONAL REGULATOR RUTR"/>
    <property type="match status" value="1"/>
</dbReference>
<evidence type="ECO:0000313" key="7">
    <source>
        <dbReference type="EMBL" id="MVU83952.1"/>
    </source>
</evidence>
<feature type="domain" description="HTH tetR-type" evidence="6">
    <location>
        <begin position="27"/>
        <end position="87"/>
    </location>
</feature>
<protein>
    <submittedName>
        <fullName evidence="7">TetR family transcriptional regulator</fullName>
    </submittedName>
</protein>
<dbReference type="Pfam" id="PF00440">
    <property type="entry name" value="TetR_N"/>
    <property type="match status" value="1"/>
</dbReference>
<dbReference type="RefSeq" id="WP_157393527.1">
    <property type="nucleotide sequence ID" value="NZ_WRPP01000016.1"/>
</dbReference>
<dbReference type="GO" id="GO:0003700">
    <property type="term" value="F:DNA-binding transcription factor activity"/>
    <property type="evidence" value="ECO:0007669"/>
    <property type="project" value="TreeGrafter"/>
</dbReference>
<evidence type="ECO:0000259" key="6">
    <source>
        <dbReference type="PROSITE" id="PS50977"/>
    </source>
</evidence>
<dbReference type="SUPFAM" id="SSF46689">
    <property type="entry name" value="Homeodomain-like"/>
    <property type="match status" value="1"/>
</dbReference>
<organism evidence="7 8">
    <name type="scientific">Nocardia terrae</name>
    <dbReference type="NCBI Taxonomy" id="2675851"/>
    <lineage>
        <taxon>Bacteria</taxon>
        <taxon>Bacillati</taxon>
        <taxon>Actinomycetota</taxon>
        <taxon>Actinomycetes</taxon>
        <taxon>Mycobacteriales</taxon>
        <taxon>Nocardiaceae</taxon>
        <taxon>Nocardia</taxon>
    </lineage>
</organism>
<reference evidence="7 8" key="1">
    <citation type="submission" date="2019-12" db="EMBL/GenBank/DDBJ databases">
        <title>Nocardia sp. nov. ET3-3 isolated from soil.</title>
        <authorList>
            <person name="Kanchanasin P."/>
            <person name="Tanasupawat S."/>
            <person name="Yuki M."/>
            <person name="Kudo T."/>
        </authorList>
    </citation>
    <scope>NUCLEOTIDE SEQUENCE [LARGE SCALE GENOMIC DNA]</scope>
    <source>
        <strain evidence="7 8">ET3-3</strain>
    </source>
</reference>
<dbReference type="EMBL" id="WRPP01000016">
    <property type="protein sequence ID" value="MVU83952.1"/>
    <property type="molecule type" value="Genomic_DNA"/>
</dbReference>
<evidence type="ECO:0000256" key="3">
    <source>
        <dbReference type="ARBA" id="ARBA00023163"/>
    </source>
</evidence>